<dbReference type="OrthoDB" id="5328813at2759"/>
<feature type="compositionally biased region" description="Basic and acidic residues" evidence="2">
    <location>
        <begin position="159"/>
        <end position="176"/>
    </location>
</feature>
<dbReference type="EMBL" id="ML994092">
    <property type="protein sequence ID" value="KAF2199166.1"/>
    <property type="molecule type" value="Genomic_DNA"/>
</dbReference>
<feature type="coiled-coil region" evidence="1">
    <location>
        <begin position="97"/>
        <end position="138"/>
    </location>
</feature>
<feature type="compositionally biased region" description="Low complexity" evidence="2">
    <location>
        <begin position="140"/>
        <end position="153"/>
    </location>
</feature>
<feature type="region of interest" description="Disordered" evidence="2">
    <location>
        <begin position="1"/>
        <end position="95"/>
    </location>
</feature>
<name>A0A9P4JJC6_9PLEO</name>
<evidence type="ECO:0000256" key="2">
    <source>
        <dbReference type="SAM" id="MobiDB-lite"/>
    </source>
</evidence>
<reference evidence="3" key="1">
    <citation type="journal article" date="2020" name="Stud. Mycol.">
        <title>101 Dothideomycetes genomes: a test case for predicting lifestyles and emergence of pathogens.</title>
        <authorList>
            <person name="Haridas S."/>
            <person name="Albert R."/>
            <person name="Binder M."/>
            <person name="Bloem J."/>
            <person name="Labutti K."/>
            <person name="Salamov A."/>
            <person name="Andreopoulos B."/>
            <person name="Baker S."/>
            <person name="Barry K."/>
            <person name="Bills G."/>
            <person name="Bluhm B."/>
            <person name="Cannon C."/>
            <person name="Castanera R."/>
            <person name="Culley D."/>
            <person name="Daum C."/>
            <person name="Ezra D."/>
            <person name="Gonzalez J."/>
            <person name="Henrissat B."/>
            <person name="Kuo A."/>
            <person name="Liang C."/>
            <person name="Lipzen A."/>
            <person name="Lutzoni F."/>
            <person name="Magnuson J."/>
            <person name="Mondo S."/>
            <person name="Nolan M."/>
            <person name="Ohm R."/>
            <person name="Pangilinan J."/>
            <person name="Park H.-J."/>
            <person name="Ramirez L."/>
            <person name="Alfaro M."/>
            <person name="Sun H."/>
            <person name="Tritt A."/>
            <person name="Yoshinaga Y."/>
            <person name="Zwiers L.-H."/>
            <person name="Turgeon B."/>
            <person name="Goodwin S."/>
            <person name="Spatafora J."/>
            <person name="Crous P."/>
            <person name="Grigoriev I."/>
        </authorList>
    </citation>
    <scope>NUCLEOTIDE SEQUENCE</scope>
    <source>
        <strain evidence="3">ATCC 74209</strain>
    </source>
</reference>
<gene>
    <name evidence="3" type="ORF">GQ43DRAFT_126954</name>
</gene>
<evidence type="ECO:0000256" key="1">
    <source>
        <dbReference type="SAM" id="Coils"/>
    </source>
</evidence>
<sequence length="510" mass="57888">MRGNRGLESPSQSKKPRKFIPRGCISSSTPSTISAPPKAAIASARSNKEELQRRQSPSEESVAQKPRRERRSSTLPGPEEEQDPDQMQESSQPIDRIAELEKAFAAALEDQNILREELEKARQRGNAYRDTLEGIRRQLSSSHSARSQFSSPSVTSRGGSEKGSEDKLQLGRERSTLLENNHELRERIAELQGRLVEQEMVFKERIQQERSSREADWNELTRRSHQSEKEGQERLQQLLDLKHSISTLTRAENQATDTELTDRMNQLYHRIREWVINNLRRSKLDFSSIERGSYAANLLESITPNYWRTDSTHKVALYQAIVTSNIMSLFNSPLLIGLPKTGTLATFSELATYIQDAGSEYREWVRITVRTLEKSQAKETLTQERETVLHQLSLLIRNQLQAISGVTLPLPAHSSLLAILQSVADLQHLLVLQKAEYKTHFFYANGRDMNFDSSSMESINDDEDGDGDTAEYRTVAFCVFPMLEKFGDETGEDMEVSNILMKAKVCSNVG</sequence>
<dbReference type="Proteomes" id="UP000799536">
    <property type="component" value="Unassembled WGS sequence"/>
</dbReference>
<feature type="compositionally biased region" description="Basic and acidic residues" evidence="2">
    <location>
        <begin position="46"/>
        <end position="57"/>
    </location>
</feature>
<accession>A0A9P4JJC6</accession>
<evidence type="ECO:0000313" key="4">
    <source>
        <dbReference type="Proteomes" id="UP000799536"/>
    </source>
</evidence>
<protein>
    <submittedName>
        <fullName evidence="3">Uncharacterized protein</fullName>
    </submittedName>
</protein>
<keyword evidence="1" id="KW-0175">Coiled coil</keyword>
<dbReference type="AlphaFoldDB" id="A0A9P4JJC6"/>
<organism evidence="3 4">
    <name type="scientific">Delitschia confertaspora ATCC 74209</name>
    <dbReference type="NCBI Taxonomy" id="1513339"/>
    <lineage>
        <taxon>Eukaryota</taxon>
        <taxon>Fungi</taxon>
        <taxon>Dikarya</taxon>
        <taxon>Ascomycota</taxon>
        <taxon>Pezizomycotina</taxon>
        <taxon>Dothideomycetes</taxon>
        <taxon>Pleosporomycetidae</taxon>
        <taxon>Pleosporales</taxon>
        <taxon>Delitschiaceae</taxon>
        <taxon>Delitschia</taxon>
    </lineage>
</organism>
<feature type="compositionally biased region" description="Low complexity" evidence="2">
    <location>
        <begin position="25"/>
        <end position="44"/>
    </location>
</feature>
<comment type="caution">
    <text evidence="3">The sequence shown here is derived from an EMBL/GenBank/DDBJ whole genome shotgun (WGS) entry which is preliminary data.</text>
</comment>
<feature type="region of interest" description="Disordered" evidence="2">
    <location>
        <begin position="138"/>
        <end position="176"/>
    </location>
</feature>
<keyword evidence="4" id="KW-1185">Reference proteome</keyword>
<feature type="region of interest" description="Disordered" evidence="2">
    <location>
        <begin position="213"/>
        <end position="233"/>
    </location>
</feature>
<proteinExistence type="predicted"/>
<evidence type="ECO:0000313" key="3">
    <source>
        <dbReference type="EMBL" id="KAF2199166.1"/>
    </source>
</evidence>